<evidence type="ECO:0000313" key="3">
    <source>
        <dbReference type="Proteomes" id="UP000259636"/>
    </source>
</evidence>
<dbReference type="AlphaFoldDB" id="A0A385DBY2"/>
<keyword evidence="1" id="KW-1133">Transmembrane helix</keyword>
<feature type="transmembrane region" description="Helical" evidence="1">
    <location>
        <begin position="44"/>
        <end position="65"/>
    </location>
</feature>
<protein>
    <submittedName>
        <fullName evidence="2">Uncharacterized protein</fullName>
    </submittedName>
</protein>
<gene>
    <name evidence="2" type="ORF">D0C37_15295</name>
</gene>
<accession>A0A385DBY2</accession>
<feature type="transmembrane region" description="Helical" evidence="1">
    <location>
        <begin position="12"/>
        <end position="32"/>
    </location>
</feature>
<dbReference type="Proteomes" id="UP000259636">
    <property type="component" value="Chromosome"/>
</dbReference>
<feature type="transmembrane region" description="Helical" evidence="1">
    <location>
        <begin position="149"/>
        <end position="168"/>
    </location>
</feature>
<reference evidence="2 3" key="1">
    <citation type="submission" date="2018-08" db="EMBL/GenBank/DDBJ databases">
        <authorList>
            <person name="Ferrada E.E."/>
            <person name="Latorre B.A."/>
        </authorList>
    </citation>
    <scope>NUCLEOTIDE SEQUENCE [LARGE SCALE GENOMIC DNA]</scope>
    <source>
        <strain evidence="2 3">VK-A60T</strain>
    </source>
</reference>
<name>A0A385DBY2_9ACTN</name>
<proteinExistence type="predicted"/>
<evidence type="ECO:0000256" key="1">
    <source>
        <dbReference type="SAM" id="Phobius"/>
    </source>
</evidence>
<organism evidence="2 3">
    <name type="scientific">Streptomyces koyangensis</name>
    <dbReference type="NCBI Taxonomy" id="188770"/>
    <lineage>
        <taxon>Bacteria</taxon>
        <taxon>Bacillati</taxon>
        <taxon>Actinomycetota</taxon>
        <taxon>Actinomycetes</taxon>
        <taxon>Kitasatosporales</taxon>
        <taxon>Streptomycetaceae</taxon>
        <taxon>Streptomyces</taxon>
        <taxon>Streptomyces aurantiacus group</taxon>
    </lineage>
</organism>
<evidence type="ECO:0000313" key="2">
    <source>
        <dbReference type="EMBL" id="AXQ55836.1"/>
    </source>
</evidence>
<sequence>MLTRMKRSHLIHAGFGLVPGGALILLAALTWVPGVVPPQWNPGVPLAALLLALPVFVTAMARLLLARISKATLWEAFRCLPGRAQLGLGGGLVAAVATLASTFAGPYGHLQAPEERGAGRYLAWDGAVRETVEVSREVYLAVVGADLRMALGMGATLFVVAGVAVLLAGEIRRWDQARGRGPDRVPRTQ</sequence>
<feature type="transmembrane region" description="Helical" evidence="1">
    <location>
        <begin position="86"/>
        <end position="107"/>
    </location>
</feature>
<keyword evidence="1" id="KW-0812">Transmembrane</keyword>
<dbReference type="KEGG" id="sky:D0C37_15295"/>
<keyword evidence="1" id="KW-0472">Membrane</keyword>
<dbReference type="EMBL" id="CP031742">
    <property type="protein sequence ID" value="AXQ55836.1"/>
    <property type="molecule type" value="Genomic_DNA"/>
</dbReference>